<dbReference type="SMART" id="SM00490">
    <property type="entry name" value="HELICc"/>
    <property type="match status" value="1"/>
</dbReference>
<dbReference type="PANTHER" id="PTHR11274:SF0">
    <property type="entry name" value="GENERAL TRANSCRIPTION AND DNA REPAIR FACTOR IIH HELICASE SUBUNIT XPB"/>
    <property type="match status" value="1"/>
</dbReference>
<dbReference type="GO" id="GO:0016787">
    <property type="term" value="F:hydrolase activity"/>
    <property type="evidence" value="ECO:0007669"/>
    <property type="project" value="UniProtKB-KW"/>
</dbReference>
<dbReference type="PANTHER" id="PTHR11274">
    <property type="entry name" value="RAD25/XP-B DNA REPAIR HELICASE"/>
    <property type="match status" value="1"/>
</dbReference>
<keyword evidence="13" id="KW-1185">Reference proteome</keyword>
<sequence length="563" mass="61547">MAQTDRAAVVQGDRSVLLEVDHPGYEAARQILARFAEIEKSPEHVHTYRLSDLALWNAASAGARADEVIEGLRAISRYDVPASVEHEIRDRMARHGVCSLHDHPSDPALLRLAVRERFVRERLAGDKKAGAILRPAPDGFVLDVAHRGLVKQTLLGIGYPVDDRAGLVAGAPLPIATRDDVFTPYPYQRAAVDAFVAAGSHGVVVLPCGAGKTVVAMMAMAALGVRTLVLTSGREAGDQWRREILAKTTLGEHDVAVYSSARKSIASVTISTYAMLAQKGGTGPTRHTHFDRLASEPWGLVVYDEVHLLPAPVFRLTAELQARRRLGLTATLVREDGREGDVFALIGPKRHDVPWRELEKSGHIATATCFELRVPLPAALQLPYAHAERREQPRIAGENPLKLSVLRQLAERHAGDRLLVLGSFVEPLAAAGALLGAPVITGETAHAERERAYADFRSGRIRRLVLSKVGNFAIDLPEANVLVQLSGTMGSRQEEAQRLGRVLRPKPGGATFYTLVTRDTVEQENALHRQLFLTEQGYRYFIEDWTGDDDGEANEARGPVTLH</sequence>
<dbReference type="SUPFAM" id="SSF52540">
    <property type="entry name" value="P-loop containing nucleoside triphosphate hydrolases"/>
    <property type="match status" value="2"/>
</dbReference>
<dbReference type="Pfam" id="PF13625">
    <property type="entry name" value="Helicase_C_3"/>
    <property type="match status" value="1"/>
</dbReference>
<evidence type="ECO:0000256" key="9">
    <source>
        <dbReference type="ARBA" id="ARBA00048988"/>
    </source>
</evidence>
<evidence type="ECO:0000256" key="3">
    <source>
        <dbReference type="ARBA" id="ARBA00022801"/>
    </source>
</evidence>
<dbReference type="InterPro" id="IPR032438">
    <property type="entry name" value="ERCC3_RAD25_C"/>
</dbReference>
<dbReference type="STRING" id="927083.DB32_006714"/>
<keyword evidence="2" id="KW-0547">Nucleotide-binding</keyword>
<comment type="similarity">
    <text evidence="1">Belongs to the helicase family. RAD25/XPB subfamily.</text>
</comment>
<evidence type="ECO:0000259" key="11">
    <source>
        <dbReference type="PROSITE" id="PS51194"/>
    </source>
</evidence>
<evidence type="ECO:0000313" key="12">
    <source>
        <dbReference type="EMBL" id="AKF09565.1"/>
    </source>
</evidence>
<dbReference type="GO" id="GO:0003677">
    <property type="term" value="F:DNA binding"/>
    <property type="evidence" value="ECO:0007669"/>
    <property type="project" value="InterPro"/>
</dbReference>
<organism evidence="12 13">
    <name type="scientific">Sandaracinus amylolyticus</name>
    <dbReference type="NCBI Taxonomy" id="927083"/>
    <lineage>
        <taxon>Bacteria</taxon>
        <taxon>Pseudomonadati</taxon>
        <taxon>Myxococcota</taxon>
        <taxon>Polyangia</taxon>
        <taxon>Polyangiales</taxon>
        <taxon>Sandaracinaceae</taxon>
        <taxon>Sandaracinus</taxon>
    </lineage>
</organism>
<dbReference type="KEGG" id="samy:DB32_006714"/>
<evidence type="ECO:0000256" key="8">
    <source>
        <dbReference type="ARBA" id="ARBA00034808"/>
    </source>
</evidence>
<dbReference type="InterPro" id="IPR027417">
    <property type="entry name" value="P-loop_NTPase"/>
</dbReference>
<dbReference type="Pfam" id="PF16203">
    <property type="entry name" value="ERCC3_RAD25_C"/>
    <property type="match status" value="1"/>
</dbReference>
<feature type="domain" description="Helicase C-terminal" evidence="11">
    <location>
        <begin position="405"/>
        <end position="546"/>
    </location>
</feature>
<feature type="domain" description="Helicase ATP-binding" evidence="10">
    <location>
        <begin position="193"/>
        <end position="350"/>
    </location>
</feature>
<dbReference type="InterPro" id="IPR032830">
    <property type="entry name" value="XPB/Ssl2_N"/>
</dbReference>
<evidence type="ECO:0000256" key="7">
    <source>
        <dbReference type="ARBA" id="ARBA00034617"/>
    </source>
</evidence>
<dbReference type="EMBL" id="CP011125">
    <property type="protein sequence ID" value="AKF09565.1"/>
    <property type="molecule type" value="Genomic_DNA"/>
</dbReference>
<name>A0A0F6W7X0_9BACT</name>
<evidence type="ECO:0000256" key="2">
    <source>
        <dbReference type="ARBA" id="ARBA00022741"/>
    </source>
</evidence>
<evidence type="ECO:0000259" key="10">
    <source>
        <dbReference type="PROSITE" id="PS51192"/>
    </source>
</evidence>
<dbReference type="GO" id="GO:0005524">
    <property type="term" value="F:ATP binding"/>
    <property type="evidence" value="ECO:0007669"/>
    <property type="project" value="UniProtKB-KW"/>
</dbReference>
<dbReference type="InterPro" id="IPR014001">
    <property type="entry name" value="Helicase_ATP-bd"/>
</dbReference>
<keyword evidence="6" id="KW-0413">Isomerase</keyword>
<dbReference type="PROSITE" id="PS51194">
    <property type="entry name" value="HELICASE_CTER"/>
    <property type="match status" value="1"/>
</dbReference>
<keyword evidence="3" id="KW-0378">Hydrolase</keyword>
<dbReference type="NCBIfam" id="NF045503">
    <property type="entry name" value="repair_heli_XPB"/>
    <property type="match status" value="1"/>
</dbReference>
<dbReference type="AlphaFoldDB" id="A0A0F6W7X0"/>
<accession>A0A0F6W7X0</accession>
<reference evidence="12 13" key="1">
    <citation type="submission" date="2015-03" db="EMBL/GenBank/DDBJ databases">
        <title>Genome assembly of Sandaracinus amylolyticus DSM 53668.</title>
        <authorList>
            <person name="Sharma G."/>
            <person name="Subramanian S."/>
        </authorList>
    </citation>
    <scope>NUCLEOTIDE SEQUENCE [LARGE SCALE GENOMIC DNA]</scope>
    <source>
        <strain evidence="12 13">DSM 53668</strain>
    </source>
</reference>
<evidence type="ECO:0000256" key="1">
    <source>
        <dbReference type="ARBA" id="ARBA00006637"/>
    </source>
</evidence>
<dbReference type="InterPro" id="IPR050615">
    <property type="entry name" value="ATP-dep_DNA_Helicase"/>
</dbReference>
<dbReference type="GO" id="GO:0043138">
    <property type="term" value="F:3'-5' DNA helicase activity"/>
    <property type="evidence" value="ECO:0007669"/>
    <property type="project" value="UniProtKB-EC"/>
</dbReference>
<dbReference type="OrthoDB" id="5194627at2"/>
<evidence type="ECO:0000256" key="5">
    <source>
        <dbReference type="ARBA" id="ARBA00022840"/>
    </source>
</evidence>
<protein>
    <recommendedName>
        <fullName evidence="8">DNA 3'-5' helicase</fullName>
        <ecNumber evidence="8">5.6.2.4</ecNumber>
    </recommendedName>
</protein>
<proteinExistence type="inferred from homology"/>
<dbReference type="Pfam" id="PF04851">
    <property type="entry name" value="ResIII"/>
    <property type="match status" value="1"/>
</dbReference>
<dbReference type="InterPro" id="IPR001650">
    <property type="entry name" value="Helicase_C-like"/>
</dbReference>
<dbReference type="Proteomes" id="UP000034883">
    <property type="component" value="Chromosome"/>
</dbReference>
<gene>
    <name evidence="12" type="ORF">DB32_006714</name>
</gene>
<dbReference type="RefSeq" id="WP_053236601.1">
    <property type="nucleotide sequence ID" value="NZ_CP011125.1"/>
</dbReference>
<dbReference type="InterPro" id="IPR006935">
    <property type="entry name" value="Helicase/UvrB_N"/>
</dbReference>
<evidence type="ECO:0000313" key="13">
    <source>
        <dbReference type="Proteomes" id="UP000034883"/>
    </source>
</evidence>
<keyword evidence="5" id="KW-0067">ATP-binding</keyword>
<keyword evidence="4 12" id="KW-0347">Helicase</keyword>
<comment type="catalytic activity">
    <reaction evidence="9">
        <text>ATP + H2O = ADP + phosphate + H(+)</text>
        <dbReference type="Rhea" id="RHEA:13065"/>
        <dbReference type="ChEBI" id="CHEBI:15377"/>
        <dbReference type="ChEBI" id="CHEBI:15378"/>
        <dbReference type="ChEBI" id="CHEBI:30616"/>
        <dbReference type="ChEBI" id="CHEBI:43474"/>
        <dbReference type="ChEBI" id="CHEBI:456216"/>
        <dbReference type="EC" id="5.6.2.4"/>
    </reaction>
</comment>
<dbReference type="SMART" id="SM00487">
    <property type="entry name" value="DEXDc"/>
    <property type="match status" value="1"/>
</dbReference>
<evidence type="ECO:0000256" key="4">
    <source>
        <dbReference type="ARBA" id="ARBA00022806"/>
    </source>
</evidence>
<dbReference type="EC" id="5.6.2.4" evidence="8"/>
<dbReference type="Gene3D" id="3.40.50.300">
    <property type="entry name" value="P-loop containing nucleotide triphosphate hydrolases"/>
    <property type="match status" value="2"/>
</dbReference>
<dbReference type="PROSITE" id="PS51192">
    <property type="entry name" value="HELICASE_ATP_BIND_1"/>
    <property type="match status" value="1"/>
</dbReference>
<evidence type="ECO:0000256" key="6">
    <source>
        <dbReference type="ARBA" id="ARBA00023235"/>
    </source>
</evidence>
<comment type="catalytic activity">
    <reaction evidence="7">
        <text>Couples ATP hydrolysis with the unwinding of duplex DNA by translocating in the 3'-5' direction.</text>
        <dbReference type="EC" id="5.6.2.4"/>
    </reaction>
</comment>